<accession>D1B615</accession>
<evidence type="ECO:0000256" key="6">
    <source>
        <dbReference type="ARBA" id="ARBA00022723"/>
    </source>
</evidence>
<evidence type="ECO:0000256" key="5">
    <source>
        <dbReference type="ARBA" id="ARBA00022705"/>
    </source>
</evidence>
<keyword evidence="11 12" id="KW-0804">Transcription</keyword>
<comment type="subunit">
    <text evidence="12">Monomer. Interacts with DnaB.</text>
</comment>
<dbReference type="InterPro" id="IPR006295">
    <property type="entry name" value="DNA_primase_DnaG"/>
</dbReference>
<proteinExistence type="inferred from homology"/>
<evidence type="ECO:0000256" key="14">
    <source>
        <dbReference type="PIRSR" id="PIRSR002811-1"/>
    </source>
</evidence>
<evidence type="ECO:0000256" key="4">
    <source>
        <dbReference type="ARBA" id="ARBA00022695"/>
    </source>
</evidence>
<comment type="cofactor">
    <cofactor evidence="12 13 14">
        <name>Zn(2+)</name>
        <dbReference type="ChEBI" id="CHEBI:29105"/>
    </cofactor>
    <text evidence="12 13 14">Binds 1 zinc ion per monomer.</text>
</comment>
<sequence>MDDPVRAIKERIDIVDLVSSYIPLRKRGRSYVALCPFHSERTPSFTVSRERQTYHCFGCGKGGDIFSFVMEMENLPFREALEKLAPMAGVQLDSGPGRRRSRDVLEEALRFFRDALASREGAYAAAYLERRRLDRRALELFEIGWAPASWGALRDHLSSLGFSREEMLEVGLLVEGSKGPYDRFRGRVIFPLRNETGRLVGFGGRLVDGEGAKYVNSPEGPLFEKRKFLYLLNMAKHAIRERGRVILVEGYMDAIRCHLTGFSEAVACLGTSLTEEQCGVIARHADRCLICFDSDLAGQEATIRGMYMLNRLGVDVEVVRLPRGKDPDELLSQPDGASDFRRALESTLPLPVFHAEVKGGGGSLKETGDLLDQLATLSPAYLKRHMPRVAEALSLLPHEVEREVAGRRSSKPRVAEPARREASVPPSRGDSREDLWEWGLCSLLWTNPDLRSRQSPEALLPLLMREEARVLVLALLCGERPEELESRWHRTGETVFLSVLAKGGAFIDGLGLDDPLGAVLLNLERNRDLRRYEALKVKIARGDQVTQEDLREFFALAAKMKGRG</sequence>
<dbReference type="SUPFAM" id="SSF57783">
    <property type="entry name" value="Zinc beta-ribbon"/>
    <property type="match status" value="1"/>
</dbReference>
<dbReference type="RefSeq" id="WP_012869968.1">
    <property type="nucleotide sequence ID" value="NC_013522.1"/>
</dbReference>
<evidence type="ECO:0000256" key="1">
    <source>
        <dbReference type="ARBA" id="ARBA00022478"/>
    </source>
</evidence>
<evidence type="ECO:0000256" key="7">
    <source>
        <dbReference type="ARBA" id="ARBA00022771"/>
    </source>
</evidence>
<dbReference type="Pfam" id="PF01807">
    <property type="entry name" value="Zn_ribbon_DnaG"/>
    <property type="match status" value="1"/>
</dbReference>
<keyword evidence="5 12" id="KW-0235">DNA replication</keyword>
<keyword evidence="10 12" id="KW-0238">DNA-binding</keyword>
<dbReference type="InterPro" id="IPR030846">
    <property type="entry name" value="DnaG_bac"/>
</dbReference>
<evidence type="ECO:0000256" key="3">
    <source>
        <dbReference type="ARBA" id="ARBA00022679"/>
    </source>
</evidence>
<dbReference type="SMART" id="SM00493">
    <property type="entry name" value="TOPRIM"/>
    <property type="match status" value="1"/>
</dbReference>
<dbReference type="GO" id="GO:0000428">
    <property type="term" value="C:DNA-directed RNA polymerase complex"/>
    <property type="evidence" value="ECO:0007669"/>
    <property type="project" value="UniProtKB-KW"/>
</dbReference>
<keyword evidence="4 12" id="KW-0548">Nucleotidyltransferase</keyword>
<dbReference type="PIRSF" id="PIRSF002811">
    <property type="entry name" value="DnaG"/>
    <property type="match status" value="1"/>
</dbReference>
<dbReference type="PANTHER" id="PTHR30313">
    <property type="entry name" value="DNA PRIMASE"/>
    <property type="match status" value="1"/>
</dbReference>
<evidence type="ECO:0000256" key="8">
    <source>
        <dbReference type="ARBA" id="ARBA00022833"/>
    </source>
</evidence>
<feature type="zinc finger region" description="CHC2-type" evidence="12 14">
    <location>
        <begin position="35"/>
        <end position="59"/>
    </location>
</feature>
<reference evidence="17 18" key="1">
    <citation type="journal article" date="2009" name="Stand. Genomic Sci.">
        <title>Complete genome sequence of Thermanaerovibrio acidaminovorans type strain (Su883).</title>
        <authorList>
            <person name="Chovatia M."/>
            <person name="Sikorski J."/>
            <person name="Schroder M."/>
            <person name="Lapidus A."/>
            <person name="Nolan M."/>
            <person name="Tice H."/>
            <person name="Glavina Del Rio T."/>
            <person name="Copeland A."/>
            <person name="Cheng J.F."/>
            <person name="Lucas S."/>
            <person name="Chen F."/>
            <person name="Bruce D."/>
            <person name="Goodwin L."/>
            <person name="Pitluck S."/>
            <person name="Ivanova N."/>
            <person name="Mavromatis K."/>
            <person name="Ovchinnikova G."/>
            <person name="Pati A."/>
            <person name="Chen A."/>
            <person name="Palaniappan K."/>
            <person name="Land M."/>
            <person name="Hauser L."/>
            <person name="Chang Y.J."/>
            <person name="Jeffries C.D."/>
            <person name="Chain P."/>
            <person name="Saunders E."/>
            <person name="Detter J.C."/>
            <person name="Brettin T."/>
            <person name="Rohde M."/>
            <person name="Goker M."/>
            <person name="Spring S."/>
            <person name="Bristow J."/>
            <person name="Markowitz V."/>
            <person name="Hugenholtz P."/>
            <person name="Kyrpides N.C."/>
            <person name="Klenk H.P."/>
            <person name="Eisen J.A."/>
        </authorList>
    </citation>
    <scope>NUCLEOTIDE SEQUENCE [LARGE SCALE GENOMIC DNA]</scope>
    <source>
        <strain evidence="18">ATCC 49978 / DSM 6589 / Su883</strain>
    </source>
</reference>
<dbReference type="InterPro" id="IPR006171">
    <property type="entry name" value="TOPRIM_dom"/>
</dbReference>
<evidence type="ECO:0000256" key="10">
    <source>
        <dbReference type="ARBA" id="ARBA00023125"/>
    </source>
</evidence>
<dbReference type="EMBL" id="CP001818">
    <property type="protein sequence ID" value="ACZ19456.1"/>
    <property type="molecule type" value="Genomic_DNA"/>
</dbReference>
<dbReference type="CDD" id="cd03364">
    <property type="entry name" value="TOPRIM_DnaG_primases"/>
    <property type="match status" value="1"/>
</dbReference>
<evidence type="ECO:0000256" key="12">
    <source>
        <dbReference type="HAMAP-Rule" id="MF_00974"/>
    </source>
</evidence>
<comment type="similarity">
    <text evidence="12 13">Belongs to the DnaG primase family.</text>
</comment>
<dbReference type="FunFam" id="3.90.580.10:FF:000001">
    <property type="entry name" value="DNA primase"/>
    <property type="match status" value="1"/>
</dbReference>
<dbReference type="OrthoDB" id="9803773at2"/>
<keyword evidence="7 12" id="KW-0863">Zinc-finger</keyword>
<keyword evidence="3 12" id="KW-0808">Transferase</keyword>
<dbReference type="InterPro" id="IPR002694">
    <property type="entry name" value="Znf_CHC2"/>
</dbReference>
<dbReference type="HAMAP" id="MF_00974">
    <property type="entry name" value="DNA_primase_DnaG"/>
    <property type="match status" value="1"/>
</dbReference>
<keyword evidence="6 12" id="KW-0479">Metal-binding</keyword>
<dbReference type="NCBIfam" id="TIGR01391">
    <property type="entry name" value="dnaG"/>
    <property type="match status" value="1"/>
</dbReference>
<dbReference type="eggNOG" id="COG0358">
    <property type="taxonomic scope" value="Bacteria"/>
</dbReference>
<dbReference type="Gene3D" id="3.90.980.10">
    <property type="entry name" value="DNA primase, catalytic core, N-terminal domain"/>
    <property type="match status" value="1"/>
</dbReference>
<dbReference type="Proteomes" id="UP000002030">
    <property type="component" value="Chromosome"/>
</dbReference>
<name>D1B615_THEAS</name>
<dbReference type="GO" id="GO:0003677">
    <property type="term" value="F:DNA binding"/>
    <property type="evidence" value="ECO:0007669"/>
    <property type="project" value="UniProtKB-KW"/>
</dbReference>
<dbReference type="SMART" id="SM00400">
    <property type="entry name" value="ZnF_CHCC"/>
    <property type="match status" value="1"/>
</dbReference>
<protein>
    <recommendedName>
        <fullName evidence="12 13">DNA primase</fullName>
        <ecNumber evidence="12">2.7.7.101</ecNumber>
    </recommendedName>
</protein>
<comment type="function">
    <text evidence="12 13">RNA polymerase that catalyzes the synthesis of short RNA molecules used as primers for DNA polymerase during DNA replication.</text>
</comment>
<dbReference type="InterPro" id="IPR050219">
    <property type="entry name" value="DnaG_primase"/>
</dbReference>
<dbReference type="AlphaFoldDB" id="D1B615"/>
<dbReference type="SUPFAM" id="SSF56731">
    <property type="entry name" value="DNA primase core"/>
    <property type="match status" value="1"/>
</dbReference>
<dbReference type="GO" id="GO:0006269">
    <property type="term" value="P:DNA replication, synthesis of primer"/>
    <property type="evidence" value="ECO:0007669"/>
    <property type="project" value="UniProtKB-UniRule"/>
</dbReference>
<evidence type="ECO:0000256" key="15">
    <source>
        <dbReference type="SAM" id="MobiDB-lite"/>
    </source>
</evidence>
<comment type="domain">
    <text evidence="12">Contains an N-terminal zinc-binding domain, a central core domain that contains the primase activity, and a C-terminal DnaB-binding domain.</text>
</comment>
<dbReference type="Pfam" id="PF08275">
    <property type="entry name" value="DNAG_N"/>
    <property type="match status" value="1"/>
</dbReference>
<dbReference type="EC" id="2.7.7.101" evidence="12"/>
<feature type="compositionally biased region" description="Basic and acidic residues" evidence="15">
    <location>
        <begin position="413"/>
        <end position="422"/>
    </location>
</feature>
<dbReference type="InterPro" id="IPR036977">
    <property type="entry name" value="DNA_primase_Znf_CHC2"/>
</dbReference>
<evidence type="ECO:0000256" key="11">
    <source>
        <dbReference type="ARBA" id="ARBA00023163"/>
    </source>
</evidence>
<keyword evidence="1 12" id="KW-0240">DNA-directed RNA polymerase</keyword>
<evidence type="ECO:0000313" key="18">
    <source>
        <dbReference type="Proteomes" id="UP000002030"/>
    </source>
</evidence>
<keyword evidence="18" id="KW-1185">Reference proteome</keyword>
<dbReference type="Pfam" id="PF13155">
    <property type="entry name" value="Toprim_2"/>
    <property type="match status" value="1"/>
</dbReference>
<dbReference type="InterPro" id="IPR034151">
    <property type="entry name" value="TOPRIM_DnaG_bac"/>
</dbReference>
<evidence type="ECO:0000256" key="13">
    <source>
        <dbReference type="PIRNR" id="PIRNR002811"/>
    </source>
</evidence>
<feature type="region of interest" description="Disordered" evidence="15">
    <location>
        <begin position="404"/>
        <end position="431"/>
    </location>
</feature>
<keyword evidence="9" id="KW-0460">Magnesium</keyword>
<evidence type="ECO:0000313" key="17">
    <source>
        <dbReference type="EMBL" id="ACZ19456.1"/>
    </source>
</evidence>
<dbReference type="PROSITE" id="PS50880">
    <property type="entry name" value="TOPRIM"/>
    <property type="match status" value="1"/>
</dbReference>
<feature type="domain" description="Toprim" evidence="16">
    <location>
        <begin position="243"/>
        <end position="324"/>
    </location>
</feature>
<dbReference type="Gene3D" id="3.40.1360.10">
    <property type="match status" value="1"/>
</dbReference>
<gene>
    <name evidence="12" type="primary">dnaG</name>
    <name evidence="17" type="ordered locus">Taci_1224</name>
</gene>
<dbReference type="InterPro" id="IPR037068">
    <property type="entry name" value="DNA_primase_core_N_sf"/>
</dbReference>
<dbReference type="GO" id="GO:1990077">
    <property type="term" value="C:primosome complex"/>
    <property type="evidence" value="ECO:0007669"/>
    <property type="project" value="UniProtKB-KW"/>
</dbReference>
<evidence type="ECO:0000256" key="9">
    <source>
        <dbReference type="ARBA" id="ARBA00022842"/>
    </source>
</evidence>
<dbReference type="KEGG" id="tai:Taci_1224"/>
<keyword evidence="8 12" id="KW-0862">Zinc</keyword>
<dbReference type="STRING" id="525903.Taci_1224"/>
<dbReference type="InterPro" id="IPR013264">
    <property type="entry name" value="DNAG_N"/>
</dbReference>
<dbReference type="HOGENOM" id="CLU_013501_3_1_0"/>
<dbReference type="GO" id="GO:0008270">
    <property type="term" value="F:zinc ion binding"/>
    <property type="evidence" value="ECO:0007669"/>
    <property type="project" value="UniProtKB-UniRule"/>
</dbReference>
<dbReference type="PATRIC" id="fig|525903.6.peg.1224"/>
<comment type="catalytic activity">
    <reaction evidence="12">
        <text>ssDNA + n NTP = ssDNA/pppN(pN)n-1 hybrid + (n-1) diphosphate.</text>
        <dbReference type="EC" id="2.7.7.101"/>
    </reaction>
</comment>
<dbReference type="Gene3D" id="3.90.580.10">
    <property type="entry name" value="Zinc finger, CHC2-type domain"/>
    <property type="match status" value="1"/>
</dbReference>
<dbReference type="GO" id="GO:0003899">
    <property type="term" value="F:DNA-directed RNA polymerase activity"/>
    <property type="evidence" value="ECO:0007669"/>
    <property type="project" value="UniProtKB-UniRule"/>
</dbReference>
<dbReference type="GO" id="GO:0005737">
    <property type="term" value="C:cytoplasm"/>
    <property type="evidence" value="ECO:0007669"/>
    <property type="project" value="TreeGrafter"/>
</dbReference>
<keyword evidence="2 12" id="KW-0639">Primosome</keyword>
<organism evidence="17 18">
    <name type="scientific">Thermanaerovibrio acidaminovorans (strain ATCC 49978 / DSM 6589 / Su883)</name>
    <name type="common">Selenomonas acidaminovorans</name>
    <dbReference type="NCBI Taxonomy" id="525903"/>
    <lineage>
        <taxon>Bacteria</taxon>
        <taxon>Thermotogati</taxon>
        <taxon>Synergistota</taxon>
        <taxon>Synergistia</taxon>
        <taxon>Synergistales</taxon>
        <taxon>Synergistaceae</taxon>
        <taxon>Thermanaerovibrio</taxon>
    </lineage>
</organism>
<dbReference type="PANTHER" id="PTHR30313:SF2">
    <property type="entry name" value="DNA PRIMASE"/>
    <property type="match status" value="1"/>
</dbReference>
<evidence type="ECO:0000259" key="16">
    <source>
        <dbReference type="PROSITE" id="PS50880"/>
    </source>
</evidence>
<evidence type="ECO:0000256" key="2">
    <source>
        <dbReference type="ARBA" id="ARBA00022515"/>
    </source>
</evidence>
<dbReference type="EnsemblBacteria" id="ACZ19456">
    <property type="protein sequence ID" value="ACZ19456"/>
    <property type="gene ID" value="Taci_1224"/>
</dbReference>